<organism evidence="9 10">
    <name type="scientific">Chanos chanos</name>
    <name type="common">Milkfish</name>
    <name type="synonym">Mugil chanos</name>
    <dbReference type="NCBI Taxonomy" id="29144"/>
    <lineage>
        <taxon>Eukaryota</taxon>
        <taxon>Metazoa</taxon>
        <taxon>Chordata</taxon>
        <taxon>Craniata</taxon>
        <taxon>Vertebrata</taxon>
        <taxon>Euteleostomi</taxon>
        <taxon>Actinopterygii</taxon>
        <taxon>Neopterygii</taxon>
        <taxon>Teleostei</taxon>
        <taxon>Ostariophysi</taxon>
        <taxon>Gonorynchiformes</taxon>
        <taxon>Chanidae</taxon>
        <taxon>Chanos</taxon>
    </lineage>
</organism>
<dbReference type="InterPro" id="IPR008978">
    <property type="entry name" value="HSP20-like_chaperone"/>
</dbReference>
<dbReference type="Gene3D" id="2.60.40.790">
    <property type="match status" value="1"/>
</dbReference>
<protein>
    <recommendedName>
        <fullName evidence="4">Cysteine and histidine-rich domain-containing protein 1</fullName>
    </recommendedName>
    <alternativeName>
        <fullName evidence="5">CHORD domain-containing protein 1</fullName>
    </alternativeName>
</protein>
<dbReference type="InterPro" id="IPR007052">
    <property type="entry name" value="CS_dom"/>
</dbReference>
<evidence type="ECO:0000256" key="3">
    <source>
        <dbReference type="ARBA" id="ARBA00022833"/>
    </source>
</evidence>
<dbReference type="InterPro" id="IPR007051">
    <property type="entry name" value="CHORD_dom"/>
</dbReference>
<feature type="region of interest" description="Disordered" evidence="6">
    <location>
        <begin position="60"/>
        <end position="88"/>
    </location>
</feature>
<dbReference type="PROSITE" id="PS51203">
    <property type="entry name" value="CS"/>
    <property type="match status" value="1"/>
</dbReference>
<feature type="domain" description="CHORD" evidence="8">
    <location>
        <begin position="5"/>
        <end position="64"/>
    </location>
</feature>
<dbReference type="OrthoDB" id="10261079at2759"/>
<dbReference type="Pfam" id="PF04968">
    <property type="entry name" value="CHORD"/>
    <property type="match status" value="2"/>
</dbReference>
<evidence type="ECO:0000256" key="5">
    <source>
        <dbReference type="ARBA" id="ARBA00034558"/>
    </source>
</evidence>
<keyword evidence="9" id="KW-1185">Reference proteome</keyword>
<dbReference type="InterPro" id="IPR039790">
    <property type="entry name" value="CHRD1"/>
</dbReference>
<name>A0A6J2WW20_CHACN</name>
<dbReference type="RefSeq" id="XP_030648468.1">
    <property type="nucleotide sequence ID" value="XM_030792608.1"/>
</dbReference>
<reference evidence="10" key="1">
    <citation type="submission" date="2025-08" db="UniProtKB">
        <authorList>
            <consortium name="RefSeq"/>
        </authorList>
    </citation>
    <scope>IDENTIFICATION</scope>
</reference>
<feature type="region of interest" description="Disordered" evidence="6">
    <location>
        <begin position="315"/>
        <end position="342"/>
    </location>
</feature>
<keyword evidence="1" id="KW-0479">Metal-binding</keyword>
<dbReference type="InParanoid" id="A0A6J2WW20"/>
<evidence type="ECO:0000256" key="4">
    <source>
        <dbReference type="ARBA" id="ARBA00034547"/>
    </source>
</evidence>
<dbReference type="FunFam" id="4.10.1130.20:FF:000001">
    <property type="entry name" value="Cysteine and histidine-rich domain-containing protein 1"/>
    <property type="match status" value="1"/>
</dbReference>
<dbReference type="PROSITE" id="PS51401">
    <property type="entry name" value="CHORD"/>
    <property type="match status" value="2"/>
</dbReference>
<evidence type="ECO:0000256" key="1">
    <source>
        <dbReference type="ARBA" id="ARBA00022723"/>
    </source>
</evidence>
<evidence type="ECO:0000256" key="2">
    <source>
        <dbReference type="ARBA" id="ARBA00022737"/>
    </source>
</evidence>
<dbReference type="FunFam" id="2.60.40.790:FF:000017">
    <property type="entry name" value="Cysteine and histidine-rich domain-containing protein 1"/>
    <property type="match status" value="1"/>
</dbReference>
<evidence type="ECO:0000256" key="6">
    <source>
        <dbReference type="SAM" id="MobiDB-lite"/>
    </source>
</evidence>
<keyword evidence="3" id="KW-0862">Zinc</keyword>
<evidence type="ECO:0000313" key="10">
    <source>
        <dbReference type="RefSeq" id="XP_030648468.1"/>
    </source>
</evidence>
<gene>
    <name evidence="10" type="primary">chordc1b</name>
</gene>
<dbReference type="AlphaFoldDB" id="A0A6J2WW20"/>
<dbReference type="SUPFAM" id="SSF49764">
    <property type="entry name" value="HSP20-like chaperones"/>
    <property type="match status" value="1"/>
</dbReference>
<dbReference type="GO" id="GO:0046872">
    <property type="term" value="F:metal ion binding"/>
    <property type="evidence" value="ECO:0007669"/>
    <property type="project" value="UniProtKB-KW"/>
</dbReference>
<dbReference type="Gene3D" id="4.10.1130.20">
    <property type="match status" value="2"/>
</dbReference>
<dbReference type="FunCoup" id="A0A6J2WW20">
    <property type="interactions" value="1723"/>
</dbReference>
<feature type="domain" description="CHORD" evidence="8">
    <location>
        <begin position="158"/>
        <end position="217"/>
    </location>
</feature>
<sequence>MSVLCYNKGCGQRFDPENNLDDACTFHPGVPVFHDALKGWSCCKRRTTDFSDFLSIPGCTKGPHNQEKPPEPVKPEVKSSGDKKDADDLKPKFNEYIIQAPKPLESVQRPSADEPFSRLQLKVAPSLKQALEKLKLAEESAVEKKEDDGDEIKIGTSCKNGGCSKTFSGPESNEEVCMYHAGVPIFHEGMKYWSCCKRKTSDFNTFLSQEGCTRGSHLWRKKDTGKKVVPCRFDWHQTGSQVTISIYAKNSVPELSYVEGNSTLLNIHIIFEGEKEFDQNISLWGVVDQSKSIVNMLATKIEIVMKKAEPMTWARLDLPPAATQPKETEKDKEIDSDDECGD</sequence>
<dbReference type="CDD" id="cd06488">
    <property type="entry name" value="p23_melusin_like"/>
    <property type="match status" value="1"/>
</dbReference>
<feature type="compositionally biased region" description="Basic and acidic residues" evidence="6">
    <location>
        <begin position="64"/>
        <end position="88"/>
    </location>
</feature>
<dbReference type="PANTHER" id="PTHR46983:SF4">
    <property type="entry name" value="CYSTEINE AND HISTIDINE-RICH DOMAIN-CONTAINING PROTEIN 1"/>
    <property type="match status" value="1"/>
</dbReference>
<dbReference type="Pfam" id="PF04969">
    <property type="entry name" value="CS"/>
    <property type="match status" value="1"/>
</dbReference>
<proteinExistence type="predicted"/>
<evidence type="ECO:0000259" key="8">
    <source>
        <dbReference type="PROSITE" id="PS51401"/>
    </source>
</evidence>
<accession>A0A6J2WW20</accession>
<evidence type="ECO:0000259" key="7">
    <source>
        <dbReference type="PROSITE" id="PS51203"/>
    </source>
</evidence>
<keyword evidence="2" id="KW-0677">Repeat</keyword>
<dbReference type="CTD" id="393310"/>
<feature type="domain" description="CS" evidence="7">
    <location>
        <begin position="228"/>
        <end position="317"/>
    </location>
</feature>
<dbReference type="FunFam" id="4.10.1130.20:FF:000002">
    <property type="entry name" value="cysteine and histidine-rich domain-containing protein 1"/>
    <property type="match status" value="1"/>
</dbReference>
<evidence type="ECO:0000313" key="9">
    <source>
        <dbReference type="Proteomes" id="UP000504632"/>
    </source>
</evidence>
<dbReference type="Proteomes" id="UP000504632">
    <property type="component" value="Chromosome 15"/>
</dbReference>
<dbReference type="PANTHER" id="PTHR46983">
    <property type="entry name" value="CYSTEINE AND HISTIDINE-RICH DOMAIN-CONTAINING PROTEIN 1"/>
    <property type="match status" value="1"/>
</dbReference>
<dbReference type="GeneID" id="115828579"/>